<dbReference type="PROSITE" id="PS50110">
    <property type="entry name" value="RESPONSE_REGULATORY"/>
    <property type="match status" value="1"/>
</dbReference>
<evidence type="ECO:0000313" key="8">
    <source>
        <dbReference type="Proteomes" id="UP001632038"/>
    </source>
</evidence>
<evidence type="ECO:0000259" key="6">
    <source>
        <dbReference type="PROSITE" id="PS50110"/>
    </source>
</evidence>
<feature type="domain" description="Response regulatory" evidence="6">
    <location>
        <begin position="17"/>
        <end position="132"/>
    </location>
</feature>
<feature type="compositionally biased region" description="Basic and acidic residues" evidence="5">
    <location>
        <begin position="196"/>
        <end position="205"/>
    </location>
</feature>
<organism evidence="7 8">
    <name type="scientific">Castilleja foliolosa</name>
    <dbReference type="NCBI Taxonomy" id="1961234"/>
    <lineage>
        <taxon>Eukaryota</taxon>
        <taxon>Viridiplantae</taxon>
        <taxon>Streptophyta</taxon>
        <taxon>Embryophyta</taxon>
        <taxon>Tracheophyta</taxon>
        <taxon>Spermatophyta</taxon>
        <taxon>Magnoliopsida</taxon>
        <taxon>eudicotyledons</taxon>
        <taxon>Gunneridae</taxon>
        <taxon>Pentapetalae</taxon>
        <taxon>asterids</taxon>
        <taxon>lamiids</taxon>
        <taxon>Lamiales</taxon>
        <taxon>Orobanchaceae</taxon>
        <taxon>Pedicularideae</taxon>
        <taxon>Castillejinae</taxon>
        <taxon>Castilleja</taxon>
    </lineage>
</organism>
<keyword evidence="2" id="KW-0805">Transcription regulation</keyword>
<dbReference type="Gene3D" id="3.40.50.2300">
    <property type="match status" value="1"/>
</dbReference>
<evidence type="ECO:0000256" key="4">
    <source>
        <dbReference type="PROSITE-ProRule" id="PRU00169"/>
    </source>
</evidence>
<feature type="compositionally biased region" description="Basic and acidic residues" evidence="5">
    <location>
        <begin position="215"/>
        <end position="231"/>
    </location>
</feature>
<protein>
    <recommendedName>
        <fullName evidence="6">Response regulatory domain-containing protein</fullName>
    </recommendedName>
</protein>
<comment type="caution">
    <text evidence="7">The sequence shown here is derived from an EMBL/GenBank/DDBJ whole genome shotgun (WGS) entry which is preliminary data.</text>
</comment>
<dbReference type="Pfam" id="PF00072">
    <property type="entry name" value="Response_reg"/>
    <property type="match status" value="1"/>
</dbReference>
<dbReference type="SMART" id="SM00448">
    <property type="entry name" value="REC"/>
    <property type="match status" value="1"/>
</dbReference>
<dbReference type="GO" id="GO:0000160">
    <property type="term" value="P:phosphorelay signal transduction system"/>
    <property type="evidence" value="ECO:0007669"/>
    <property type="project" value="UniProtKB-KW"/>
</dbReference>
<dbReference type="InterPro" id="IPR011006">
    <property type="entry name" value="CheY-like_superfamily"/>
</dbReference>
<dbReference type="SUPFAM" id="SSF52172">
    <property type="entry name" value="CheY-like"/>
    <property type="match status" value="1"/>
</dbReference>
<evidence type="ECO:0000256" key="5">
    <source>
        <dbReference type="SAM" id="MobiDB-lite"/>
    </source>
</evidence>
<proteinExistence type="predicted"/>
<dbReference type="PANTHER" id="PTHR43874">
    <property type="entry name" value="TWO-COMPONENT RESPONSE REGULATOR"/>
    <property type="match status" value="1"/>
</dbReference>
<accession>A0ABD3EMM4</accession>
<reference evidence="8" key="1">
    <citation type="journal article" date="2024" name="IScience">
        <title>Strigolactones Initiate the Formation of Haustorium-like Structures in Castilleja.</title>
        <authorList>
            <person name="Buerger M."/>
            <person name="Peterson D."/>
            <person name="Chory J."/>
        </authorList>
    </citation>
    <scope>NUCLEOTIDE SEQUENCE [LARGE SCALE GENOMIC DNA]</scope>
</reference>
<feature type="compositionally biased region" description="Basic and acidic residues" evidence="5">
    <location>
        <begin position="166"/>
        <end position="187"/>
    </location>
</feature>
<keyword evidence="1" id="KW-0902">Two-component regulatory system</keyword>
<evidence type="ECO:0000313" key="7">
    <source>
        <dbReference type="EMBL" id="KAL3654444.1"/>
    </source>
</evidence>
<name>A0ABD3EMM4_9LAMI</name>
<evidence type="ECO:0000256" key="3">
    <source>
        <dbReference type="ARBA" id="ARBA00023163"/>
    </source>
</evidence>
<dbReference type="Proteomes" id="UP001632038">
    <property type="component" value="Unassembled WGS sequence"/>
</dbReference>
<dbReference type="InterPro" id="IPR045279">
    <property type="entry name" value="ARR-like"/>
</dbReference>
<feature type="modified residue" description="4-aspartylphosphate" evidence="4">
    <location>
        <position position="68"/>
    </location>
</feature>
<dbReference type="EMBL" id="JAVIJP010000005">
    <property type="protein sequence ID" value="KAL3654444.1"/>
    <property type="molecule type" value="Genomic_DNA"/>
</dbReference>
<keyword evidence="3" id="KW-0804">Transcription</keyword>
<dbReference type="AlphaFoldDB" id="A0ABD3EMM4"/>
<dbReference type="InterPro" id="IPR001789">
    <property type="entry name" value="Sig_transdc_resp-reg_receiver"/>
</dbReference>
<keyword evidence="4" id="KW-0597">Phosphoprotein</keyword>
<dbReference type="CDD" id="cd17584">
    <property type="entry name" value="REC_typeB_ARR-like"/>
    <property type="match status" value="1"/>
</dbReference>
<keyword evidence="8" id="KW-1185">Reference proteome</keyword>
<dbReference type="PANTHER" id="PTHR43874:SF87">
    <property type="entry name" value="HTH MYB-TYPE DOMAIN-CONTAINING PROTEIN"/>
    <property type="match status" value="1"/>
</dbReference>
<feature type="region of interest" description="Disordered" evidence="5">
    <location>
        <begin position="138"/>
        <end position="251"/>
    </location>
</feature>
<evidence type="ECO:0000256" key="2">
    <source>
        <dbReference type="ARBA" id="ARBA00023015"/>
    </source>
</evidence>
<evidence type="ECO:0000256" key="1">
    <source>
        <dbReference type="ARBA" id="ARBA00023012"/>
    </source>
</evidence>
<sequence length="251" mass="29110">MSEENYNAVPMPFRGLRVLLVDNDTSTLLNLAKELEKFSYRVTTTELATVALSILRERKDCFDLIMADTNMLEMDIFKFINNVQLIKDLPNILMFKELNKDMVKEALIKGACFCMEKPISSKNLKNLWQHVCRHSKNIRGKRRNSDQEAGPKGAEIENDNNALEIVNKRPFQESESEHVEDNQDNRLTRRGTKRSRTTENDERGNSKRLKSLAGNERETENKELEILEKQSRLQKYRVESSATELNRAKCL</sequence>
<gene>
    <name evidence="7" type="ORF">CASFOL_004125</name>
</gene>